<dbReference type="GO" id="GO:0016787">
    <property type="term" value="F:hydrolase activity"/>
    <property type="evidence" value="ECO:0007669"/>
    <property type="project" value="UniProtKB-UniRule"/>
</dbReference>
<evidence type="ECO:0000256" key="7">
    <source>
        <dbReference type="ARBA" id="ARBA00023235"/>
    </source>
</evidence>
<dbReference type="GO" id="GO:0043138">
    <property type="term" value="F:3'-5' DNA helicase activity"/>
    <property type="evidence" value="ECO:0007669"/>
    <property type="project" value="UniProtKB-EC"/>
</dbReference>
<evidence type="ECO:0000313" key="14">
    <source>
        <dbReference type="EMBL" id="XBL13440.1"/>
    </source>
</evidence>
<feature type="binding site" evidence="10">
    <location>
        <begin position="1056"/>
        <end position="1063"/>
    </location>
    <ligand>
        <name>ATP</name>
        <dbReference type="ChEBI" id="CHEBI:30616"/>
    </ligand>
</feature>
<evidence type="ECO:0000256" key="1">
    <source>
        <dbReference type="ARBA" id="ARBA00005446"/>
    </source>
</evidence>
<keyword evidence="4 10" id="KW-0347">Helicase</keyword>
<dbReference type="Gene3D" id="3.40.50.300">
    <property type="entry name" value="P-loop containing nucleotide triphosphate hydrolases"/>
    <property type="match status" value="5"/>
</dbReference>
<evidence type="ECO:0000256" key="6">
    <source>
        <dbReference type="ARBA" id="ARBA00023125"/>
    </source>
</evidence>
<evidence type="ECO:0000259" key="13">
    <source>
        <dbReference type="PROSITE" id="PS51198"/>
    </source>
</evidence>
<keyword evidence="5 10" id="KW-0067">ATP-binding</keyword>
<evidence type="ECO:0000256" key="2">
    <source>
        <dbReference type="ARBA" id="ARBA00022741"/>
    </source>
</evidence>
<dbReference type="Gene3D" id="3.30.420.10">
    <property type="entry name" value="Ribonuclease H-like superfamily/Ribonuclease H"/>
    <property type="match status" value="1"/>
</dbReference>
<dbReference type="SMART" id="SM00487">
    <property type="entry name" value="DEXDc"/>
    <property type="match status" value="1"/>
</dbReference>
<dbReference type="InterPro" id="IPR014016">
    <property type="entry name" value="UvrD-like_ATP-bd"/>
</dbReference>
<keyword evidence="6" id="KW-0238">DNA-binding</keyword>
<dbReference type="Proteomes" id="UP001224325">
    <property type="component" value="Chromosome"/>
</dbReference>
<keyword evidence="3 10" id="KW-0378">Hydrolase</keyword>
<evidence type="ECO:0000256" key="8">
    <source>
        <dbReference type="ARBA" id="ARBA00034617"/>
    </source>
</evidence>
<dbReference type="EC" id="5.6.2.4" evidence="9"/>
<dbReference type="CDD" id="cd17920">
    <property type="entry name" value="DEXHc_RecQ"/>
    <property type="match status" value="1"/>
</dbReference>
<dbReference type="GO" id="GO:0005524">
    <property type="term" value="F:ATP binding"/>
    <property type="evidence" value="ECO:0007669"/>
    <property type="project" value="UniProtKB-UniRule"/>
</dbReference>
<dbReference type="CDD" id="cd17932">
    <property type="entry name" value="DEXQc_UvrD"/>
    <property type="match status" value="1"/>
</dbReference>
<comment type="catalytic activity">
    <reaction evidence="8">
        <text>Couples ATP hydrolysis with the unwinding of duplex DNA by translocating in the 3'-5' direction.</text>
        <dbReference type="EC" id="5.6.2.4"/>
    </reaction>
</comment>
<dbReference type="PANTHER" id="PTHR13710:SF105">
    <property type="entry name" value="ATP-DEPENDENT DNA HELICASE Q1"/>
    <property type="match status" value="1"/>
</dbReference>
<sequence length="1603" mass="186059">MQNILFIDIETNPKKNRVDYGATFKGQELHERNLSKLEQWIRETKYICGHNILNHDIPELKNKLGDQIFSDKKYIDTLLWSPLLFVKRPNHKLTKGYRIVNASEVNNPLSDCKLTENYLVQELNRFNELDVKEKSVYYNLLKNNASFNVFFELAGFDNSKIVEIGVGDLLVEHICSNVDLDYYQKQSPIGLAYVFTLLKLGDEDAVLPSWVRHEYPDAEKILNEIRFESCNNVNCHYCSNKLNPRKALLEYFNYNDFKKFEEHRSISLQEEAVRAGLQNKSFVAVFPTGGGKSLTFQLPALMRGTSTRHLTIVISPLISLMKDQVDNLRDRFGITKAVAINGLLSPLERLEAVEMVSDGRADLLYLSPESLRSPSIFRLILSRSVGRIVIDEAHCFSSWGQDFRVDYLFIADFIKKIEAEKNISQIPVSCFTATAKLQVIKDIKFYFEDRLGLELDEFVTNKGRTNLSYEVVNVEDPDRKMNHLFRILQDCEKPAIIYASRTKQVEKVSALINEADFDSTFFHGKLDKEDKKVNMDAFINEQKEIIVATSAFGMGVDKDNVKTVIHYNISDSLENYVQEAGRAGRDEKIEAKCYILYSEEDLNKHFSLLQQTKLNHKEIKDIWRAIKGQAKYKDKISQSALEIAKKSGWDAEMLDLETKVKTAISALEEQSFLIRSLNSPRVFADSLLVKSFGSGQEILRNSNRITDQDKKDCAIVLKRIITDNETRIDYLADITQLNTKRIQDVIRMLRDHSILGDAKDLTAFLSLLQSKNGSKKILDAFLKIEKGILEIIKSRKLVIPLRELNQKLLDNGIIESSVEHIRSLLTYWDKRRFVKKNRKDRERDIYEIEFISQEELKEDINWRHDLSLATFGYLENLANNNKTHNEIKDEVPVSFSLLELKESNQFMGNLVEENTKKYETCLLYLNDIKTIKLEGGFMVSYNKLNISDVDRSKRVFTVDNYSKIKEFYLHKTEQIHIVGEYAKKCVQNYESALAYVNDYFTLDYEEFLARYFPHSKKKEIQRSITPKRFVEIIGDLDTDQSNVIEDNKSDNILVYAGPGSGKTKVLVHKIASLLLIEDIKPEQFMMLTFSKAAALEFKHRVRNLVPEYSGLIRITTFHGFCFQLLGQLGDLYKSQNVIQDCIKAIKEEEIDITSIENKSILMFDEFQDINQEEWELIELIIEKAEKPRVIAVGDDDQNIYSFRGSSNIFMSKFKKNYAATLYTLPKNYRSNSEIVEFNNHLLDYLKNRLKTQRLTANRNKGEGSVNIVKYNGKYLEKPLVEYLDEVHLLGSKAVLTRTNIQALHICSMLKELGYMVRLMAGFEGFRVSDLFEIRSFDHQLSKDIGESGIILESNWEPTIDWFRETFKDSLHYQTCIELIKKFDYSNPEKKLLVDWREFCREINMEDAIKADSEIVVVSTMHKAKGKEYDHVYMMVEDYNYTSSESRRLLYVASTRAKKTLHIHTNVNFFDRIESKNITRSKFEGELHEPLHYEMILSHRDISLSSQNYPVPLSILRTIKTGDVLEKDVKVFEFSEVPGLQKKTQGNLLLFSRKFVAEQYNPMLQKGYQLIEASVEYIVYWYNKDNNEEYKIVLPRLRFEKIGR</sequence>
<reference evidence="14" key="1">
    <citation type="submission" date="2024-04" db="EMBL/GenBank/DDBJ databases">
        <title>Mariniflexile litorale, isolated from the shallow sediments of the Sea of Japan.</title>
        <authorList>
            <person name="Romanenko L."/>
            <person name="Isaeva M."/>
        </authorList>
    </citation>
    <scope>NUCLEOTIDE SEQUENCE [LARGE SCALE GENOMIC DNA]</scope>
    <source>
        <strain evidence="14">KMM 9835</strain>
    </source>
</reference>
<feature type="domain" description="UvrD-like helicase ATP-binding" evidence="13">
    <location>
        <begin position="1035"/>
        <end position="1358"/>
    </location>
</feature>
<dbReference type="KEGG" id="mlil:QLS71_014065"/>
<dbReference type="RefSeq" id="WP_308993910.1">
    <property type="nucleotide sequence ID" value="NZ_CP155618.1"/>
</dbReference>
<accession>A0AAU7ECR0</accession>
<dbReference type="InterPro" id="IPR004589">
    <property type="entry name" value="DNA_helicase_ATP-dep_RecQ"/>
</dbReference>
<evidence type="ECO:0000256" key="5">
    <source>
        <dbReference type="ARBA" id="ARBA00022840"/>
    </source>
</evidence>
<dbReference type="InterPro" id="IPR001650">
    <property type="entry name" value="Helicase_C-like"/>
</dbReference>
<evidence type="ECO:0000256" key="4">
    <source>
        <dbReference type="ARBA" id="ARBA00022806"/>
    </source>
</evidence>
<feature type="domain" description="Helicase C-terminal" evidence="12">
    <location>
        <begin position="483"/>
        <end position="627"/>
    </location>
</feature>
<dbReference type="GO" id="GO:0006281">
    <property type="term" value="P:DNA repair"/>
    <property type="evidence" value="ECO:0007669"/>
    <property type="project" value="TreeGrafter"/>
</dbReference>
<organism evidence="14 15">
    <name type="scientific">Mariniflexile litorale</name>
    <dbReference type="NCBI Taxonomy" id="3045158"/>
    <lineage>
        <taxon>Bacteria</taxon>
        <taxon>Pseudomonadati</taxon>
        <taxon>Bacteroidota</taxon>
        <taxon>Flavobacteriia</taxon>
        <taxon>Flavobacteriales</taxon>
        <taxon>Flavobacteriaceae</taxon>
        <taxon>Mariniflexile</taxon>
    </lineage>
</organism>
<keyword evidence="2 10" id="KW-0547">Nucleotide-binding</keyword>
<keyword evidence="7" id="KW-0413">Isomerase</keyword>
<dbReference type="SUPFAM" id="SSF52540">
    <property type="entry name" value="P-loop containing nucleoside triphosphate hydrolases"/>
    <property type="match status" value="2"/>
</dbReference>
<name>A0AAU7ECR0_9FLAO</name>
<dbReference type="NCBIfam" id="TIGR00614">
    <property type="entry name" value="recQ_fam"/>
    <property type="match status" value="1"/>
</dbReference>
<dbReference type="GO" id="GO:0030894">
    <property type="term" value="C:replisome"/>
    <property type="evidence" value="ECO:0007669"/>
    <property type="project" value="TreeGrafter"/>
</dbReference>
<dbReference type="PROSITE" id="PS51192">
    <property type="entry name" value="HELICASE_ATP_BIND_1"/>
    <property type="match status" value="1"/>
</dbReference>
<gene>
    <name evidence="14" type="ORF">QLS71_014065</name>
</gene>
<dbReference type="InterPro" id="IPR036397">
    <property type="entry name" value="RNaseH_sf"/>
</dbReference>
<feature type="domain" description="Helicase ATP-binding" evidence="11">
    <location>
        <begin position="273"/>
        <end position="453"/>
    </location>
</feature>
<keyword evidence="15" id="KW-1185">Reference proteome</keyword>
<dbReference type="InterPro" id="IPR002464">
    <property type="entry name" value="DNA/RNA_helicase_DEAH_CS"/>
</dbReference>
<evidence type="ECO:0000313" key="15">
    <source>
        <dbReference type="Proteomes" id="UP001224325"/>
    </source>
</evidence>
<dbReference type="EMBL" id="CP155618">
    <property type="protein sequence ID" value="XBL13440.1"/>
    <property type="molecule type" value="Genomic_DNA"/>
</dbReference>
<dbReference type="Pfam" id="PF13538">
    <property type="entry name" value="UvrD_C_2"/>
    <property type="match status" value="1"/>
</dbReference>
<dbReference type="GO" id="GO:0009378">
    <property type="term" value="F:four-way junction helicase activity"/>
    <property type="evidence" value="ECO:0007669"/>
    <property type="project" value="TreeGrafter"/>
</dbReference>
<dbReference type="Pfam" id="PF00270">
    <property type="entry name" value="DEAD"/>
    <property type="match status" value="1"/>
</dbReference>
<dbReference type="Pfam" id="PF00271">
    <property type="entry name" value="Helicase_C"/>
    <property type="match status" value="1"/>
</dbReference>
<evidence type="ECO:0000259" key="12">
    <source>
        <dbReference type="PROSITE" id="PS51194"/>
    </source>
</evidence>
<dbReference type="InterPro" id="IPR011545">
    <property type="entry name" value="DEAD/DEAH_box_helicase_dom"/>
</dbReference>
<comment type="similarity">
    <text evidence="1">Belongs to the helicase family. RecQ subfamily.</text>
</comment>
<evidence type="ECO:0000256" key="3">
    <source>
        <dbReference type="ARBA" id="ARBA00022801"/>
    </source>
</evidence>
<dbReference type="PANTHER" id="PTHR13710">
    <property type="entry name" value="DNA HELICASE RECQ FAMILY MEMBER"/>
    <property type="match status" value="1"/>
</dbReference>
<dbReference type="InterPro" id="IPR012337">
    <property type="entry name" value="RNaseH-like_sf"/>
</dbReference>
<dbReference type="PROSITE" id="PS00690">
    <property type="entry name" value="DEAH_ATP_HELICASE"/>
    <property type="match status" value="1"/>
</dbReference>
<dbReference type="GO" id="GO:0006310">
    <property type="term" value="P:DNA recombination"/>
    <property type="evidence" value="ECO:0007669"/>
    <property type="project" value="InterPro"/>
</dbReference>
<proteinExistence type="inferred from homology"/>
<dbReference type="GO" id="GO:0003677">
    <property type="term" value="F:DNA binding"/>
    <property type="evidence" value="ECO:0007669"/>
    <property type="project" value="UniProtKB-KW"/>
</dbReference>
<dbReference type="InterPro" id="IPR027785">
    <property type="entry name" value="UvrD-like_helicase_C"/>
</dbReference>
<dbReference type="SMART" id="SM00490">
    <property type="entry name" value="HELICc"/>
    <property type="match status" value="1"/>
</dbReference>
<dbReference type="GO" id="GO:0043590">
    <property type="term" value="C:bacterial nucleoid"/>
    <property type="evidence" value="ECO:0007669"/>
    <property type="project" value="TreeGrafter"/>
</dbReference>
<dbReference type="GO" id="GO:0005737">
    <property type="term" value="C:cytoplasm"/>
    <property type="evidence" value="ECO:0007669"/>
    <property type="project" value="TreeGrafter"/>
</dbReference>
<dbReference type="SUPFAM" id="SSF53098">
    <property type="entry name" value="Ribonuclease H-like"/>
    <property type="match status" value="1"/>
</dbReference>
<dbReference type="PROSITE" id="PS51194">
    <property type="entry name" value="HELICASE_CTER"/>
    <property type="match status" value="1"/>
</dbReference>
<dbReference type="PROSITE" id="PS51198">
    <property type="entry name" value="UVRD_HELICASE_ATP_BIND"/>
    <property type="match status" value="1"/>
</dbReference>
<evidence type="ECO:0000256" key="9">
    <source>
        <dbReference type="ARBA" id="ARBA00034808"/>
    </source>
</evidence>
<dbReference type="Pfam" id="PF00580">
    <property type="entry name" value="UvrD-helicase"/>
    <property type="match status" value="2"/>
</dbReference>
<dbReference type="InterPro" id="IPR027417">
    <property type="entry name" value="P-loop_NTPase"/>
</dbReference>
<evidence type="ECO:0000259" key="11">
    <source>
        <dbReference type="PROSITE" id="PS51192"/>
    </source>
</evidence>
<dbReference type="InterPro" id="IPR014001">
    <property type="entry name" value="Helicase_ATP-bd"/>
</dbReference>
<protein>
    <recommendedName>
        <fullName evidence="9">DNA 3'-5' helicase</fullName>
        <ecNumber evidence="9">5.6.2.4</ecNumber>
    </recommendedName>
</protein>
<evidence type="ECO:0000256" key="10">
    <source>
        <dbReference type="PROSITE-ProRule" id="PRU00560"/>
    </source>
</evidence>